<sequence length="679" mass="76536">MKWWQQKPMRLIQTNLREIDARLDVDEFVKSLKEYAADVVLVNTGGIVASYPSELDFHFRNPCLVNDFVGEVISKVHEAGIRYIARFDFSRLNEAIALGHPDWLYQGVKGETVNYNGQVHTSFNGWYQQEGSIQILTEAVRKYPIDGVFINMHGYVTHDYSYNFFGICQSAADQVRFKQMFGHDKLPTVADSQDPVYLDYEKFKQQTVAELFRRRAQAVKAINEHVAICNYTPEGTDIFRMESNTGIDRGLPEFNYSASHNVKLVHGSWEGMAVSNSAVHFVDFAMRHAAVSPHMTQLRLAQDLVQGAWLDYYVIGTLTNQDDRLCMDSVKDIYSFHKQNEHYYTNIRSIADVCLIEPYSSAVYGSMSEFKGMFRMLSELHIAFDVVRDHVLEDPEWLAKLSKYQAVIIPDGRNLDQAACQLIDAYVKAGGKLLTTGATSTCDKKGTPLGKFQLECVGVASIKQAFPKQQGTYFAVTAEDKVALKGFDAVDVVYLYGEYLLCEAKPDSQAYLGYIPPCMFGPPEKCYITEVTNEPGLIYYRYGQGETAVIPWTIGRHYEKLSNHGHAMLLKTVLEDLLGISSSIKVINGSPLVEVSAHHQLNGAYDLVHTVNLSGQLGTAFHAPLSIRDLRISFTVKQQPQRIFGLRSGKELPIIENTAEQVTFLIPELDVFETVVISY</sequence>
<comment type="caution">
    <text evidence="1">The sequence shown here is derived from an EMBL/GenBank/DDBJ whole genome shotgun (WGS) entry which is preliminary data.</text>
</comment>
<dbReference type="RefSeq" id="WP_166146428.1">
    <property type="nucleotide sequence ID" value="NZ_JAAOIW010000001.1"/>
</dbReference>
<organism evidence="1 2">
    <name type="scientific">Paenibacillus agricola</name>
    <dbReference type="NCBI Taxonomy" id="2716264"/>
    <lineage>
        <taxon>Bacteria</taxon>
        <taxon>Bacillati</taxon>
        <taxon>Bacillota</taxon>
        <taxon>Bacilli</taxon>
        <taxon>Bacillales</taxon>
        <taxon>Paenibacillaceae</taxon>
        <taxon>Paenibacillus</taxon>
    </lineage>
</organism>
<gene>
    <name evidence="1" type="ORF">G9U52_04080</name>
</gene>
<dbReference type="SUPFAM" id="SSF51445">
    <property type="entry name" value="(Trans)glycosidases"/>
    <property type="match status" value="1"/>
</dbReference>
<dbReference type="EMBL" id="JAAOIW010000001">
    <property type="protein sequence ID" value="NHN29009.1"/>
    <property type="molecule type" value="Genomic_DNA"/>
</dbReference>
<proteinExistence type="predicted"/>
<dbReference type="Gene3D" id="3.40.50.880">
    <property type="match status" value="1"/>
</dbReference>
<dbReference type="InterPro" id="IPR028212">
    <property type="entry name" value="GHL6"/>
</dbReference>
<dbReference type="SUPFAM" id="SSF52317">
    <property type="entry name" value="Class I glutamine amidotransferase-like"/>
    <property type="match status" value="1"/>
</dbReference>
<name>A0ABX0IYH0_9BACL</name>
<dbReference type="Proteomes" id="UP001165962">
    <property type="component" value="Unassembled WGS sequence"/>
</dbReference>
<protein>
    <submittedName>
        <fullName evidence="1">Family 10 glycosylhydrolase</fullName>
    </submittedName>
</protein>
<accession>A0ABX0IYH0</accession>
<dbReference type="InterPro" id="IPR029062">
    <property type="entry name" value="Class_I_gatase-like"/>
</dbReference>
<dbReference type="Gene3D" id="3.20.20.80">
    <property type="entry name" value="Glycosidases"/>
    <property type="match status" value="1"/>
</dbReference>
<evidence type="ECO:0000313" key="1">
    <source>
        <dbReference type="EMBL" id="NHN29009.1"/>
    </source>
</evidence>
<dbReference type="CDD" id="cd03143">
    <property type="entry name" value="A4_beta-galactosidase_middle_domain"/>
    <property type="match status" value="1"/>
</dbReference>
<evidence type="ECO:0000313" key="2">
    <source>
        <dbReference type="Proteomes" id="UP001165962"/>
    </source>
</evidence>
<keyword evidence="2" id="KW-1185">Reference proteome</keyword>
<dbReference type="Pfam" id="PF14871">
    <property type="entry name" value="GHL6"/>
    <property type="match status" value="1"/>
</dbReference>
<reference evidence="1" key="1">
    <citation type="submission" date="2020-03" db="EMBL/GenBank/DDBJ databases">
        <title>Draft sequencing of Paenibacilllus sp. S3N08.</title>
        <authorList>
            <person name="Kim D.-U."/>
        </authorList>
    </citation>
    <scope>NUCLEOTIDE SEQUENCE</scope>
    <source>
        <strain evidence="1">S3N08</strain>
    </source>
</reference>
<dbReference type="InterPro" id="IPR017853">
    <property type="entry name" value="GH"/>
</dbReference>